<name>K4LIH1_THEPS</name>
<dbReference type="InterPro" id="IPR015867">
    <property type="entry name" value="N-reg_PII/ATP_PRibTrfase_C"/>
</dbReference>
<dbReference type="SUPFAM" id="SSF54913">
    <property type="entry name" value="GlnB-like"/>
    <property type="match status" value="2"/>
</dbReference>
<dbReference type="SMART" id="SM00938">
    <property type="entry name" value="P-II"/>
    <property type="match status" value="2"/>
</dbReference>
<dbReference type="InterPro" id="IPR002187">
    <property type="entry name" value="N-reg_PII"/>
</dbReference>
<accession>K4LIH1</accession>
<dbReference type="eggNOG" id="COG0347">
    <property type="taxonomic scope" value="Bacteria"/>
</dbReference>
<dbReference type="Gene3D" id="3.30.70.120">
    <property type="match status" value="2"/>
</dbReference>
<dbReference type="KEGG" id="tpz:Tph_c25970"/>
<evidence type="ECO:0000313" key="1">
    <source>
        <dbReference type="EMBL" id="AFV12771.1"/>
    </source>
</evidence>
<dbReference type="RefSeq" id="WP_015051632.1">
    <property type="nucleotide sequence ID" value="NC_018870.1"/>
</dbReference>
<dbReference type="STRING" id="1089553.Tph_c25970"/>
<gene>
    <name evidence="1" type="ordered locus">Tph_c25970</name>
</gene>
<protein>
    <submittedName>
        <fullName evidence="1">Nitrogen regulatory protein</fullName>
    </submittedName>
</protein>
<dbReference type="AlphaFoldDB" id="K4LIH1"/>
<keyword evidence="2" id="KW-1185">Reference proteome</keyword>
<dbReference type="GO" id="GO:0006808">
    <property type="term" value="P:regulation of nitrogen utilization"/>
    <property type="evidence" value="ECO:0007669"/>
    <property type="project" value="InterPro"/>
</dbReference>
<sequence length="244" mass="26380">MSEMISRYKLLVTVVNYGTARKVVKASKEAGAEGGTTILGKGTVGRRITKVLGIPLESEKEIILTLTREERVENILQAVVTTAKLDKPGRGIAFIIDVNKVAGICHRELSLDTSNGGWGGNNMPGESKVLYDLIVTIVNKGEAENVVDASRKAGAEGGTIMFGRGTGIHEHAKLFGITIEPEKEIVLTLIDRQKSAEVLEAITNEVKLNKPGKGIAFVLEVEKVVGINHPLNRMVRGMLTEQQQ</sequence>
<dbReference type="GO" id="GO:0030234">
    <property type="term" value="F:enzyme regulator activity"/>
    <property type="evidence" value="ECO:0007669"/>
    <property type="project" value="InterPro"/>
</dbReference>
<dbReference type="EMBL" id="CP003732">
    <property type="protein sequence ID" value="AFV12771.1"/>
    <property type="molecule type" value="Genomic_DNA"/>
</dbReference>
<organism evidence="1 2">
    <name type="scientific">Thermacetogenium phaeum (strain ATCC BAA-254 / DSM 26808 / PB)</name>
    <dbReference type="NCBI Taxonomy" id="1089553"/>
    <lineage>
        <taxon>Bacteria</taxon>
        <taxon>Bacillati</taxon>
        <taxon>Bacillota</taxon>
        <taxon>Clostridia</taxon>
        <taxon>Thermoanaerobacterales</taxon>
        <taxon>Thermoanaerobacteraceae</taxon>
        <taxon>Thermacetogenium</taxon>
    </lineage>
</organism>
<dbReference type="InterPro" id="IPR011322">
    <property type="entry name" value="N-reg_PII-like_a/b"/>
</dbReference>
<dbReference type="Proteomes" id="UP000000467">
    <property type="component" value="Chromosome"/>
</dbReference>
<evidence type="ECO:0000313" key="2">
    <source>
        <dbReference type="Proteomes" id="UP000000467"/>
    </source>
</evidence>
<dbReference type="HOGENOM" id="CLU_102878_1_0_9"/>
<proteinExistence type="predicted"/>
<dbReference type="Pfam" id="PF00543">
    <property type="entry name" value="P-II"/>
    <property type="match status" value="2"/>
</dbReference>
<reference evidence="1 2" key="1">
    <citation type="journal article" date="2012" name="BMC Genomics">
        <title>Genome-guided analysis of physiological and morphological traits of the fermentative acetate oxidizer Thermacetogenium phaeum.</title>
        <authorList>
            <person name="Oehler D."/>
            <person name="Poehlein A."/>
            <person name="Leimbach A."/>
            <person name="Muller N."/>
            <person name="Daniel R."/>
            <person name="Gottschalk G."/>
            <person name="Schink B."/>
        </authorList>
    </citation>
    <scope>NUCLEOTIDE SEQUENCE [LARGE SCALE GENOMIC DNA]</scope>
    <source>
        <strain evidence="2">ATCC BAA-254 / DSM 26808 / PB</strain>
    </source>
</reference>
<dbReference type="PROSITE" id="PS51343">
    <property type="entry name" value="PII_GLNB_DOM"/>
    <property type="match status" value="2"/>
</dbReference>